<gene>
    <name evidence="7" type="ORF">g.35237</name>
</gene>
<proteinExistence type="predicted"/>
<feature type="region of interest" description="Disordered" evidence="5">
    <location>
        <begin position="352"/>
        <end position="429"/>
    </location>
</feature>
<keyword evidence="3 6" id="KW-1133">Transmembrane helix</keyword>
<sequence>MAFLIICLSYKRRKLLYKAVRGLSGLSGALATISLLAVLYSFLRHSFILNVLHITLFDMLYYNLTLLGVLMLMLSAACWKLNRNTTFQPLHLTLRRSHIVWCVLMVLALVNLGIQKPLLRFLVKSMESEVGPRYKHGTSRYMETREWQAAVDRIQRFLQCCGVESYTDWYTSTWIPISALNTDPSLYSRVMKPNGKLLVPLVPSSCCRSEGGECGHQGWMTQTNRSWSDMKAVDPSLIYTKGCKAAIWRTIYTDVLIFQILNYVSDVVMLLMLTCTRFLYSSTFNSAMLGQPRGKAPGWLLGPDIGFTNWRSKNLEDYAQGCIEDEESLVDAPERPRKKGIKACMANIRRRCKRTKEPHSDATGASESTHSKFRLRSPCIDKLKQKISERRNKKKKRHDEAKREVETDISEGRSDVSRYDNGAERRKSEAENYKLEIDKSASLRGSKVQKKMSGNLVDVEGKQTTAFGTPSEVKVYEYGEDTHQTSPFVRQTKDQNGEESTKQKRVTFSNQPSPRSEGGGTGPQTSILKKHSSKSEKVRDFQQTRNLFENASKIDKPIQNKGNKTDPRLKKYRFPSVDLIDFNDPVPNKPDDVPSNSSQPSEESYPIILRNYVIPKS</sequence>
<organism evidence="7">
    <name type="scientific">Cuerna arida</name>
    <dbReference type="NCBI Taxonomy" id="1464854"/>
    <lineage>
        <taxon>Eukaryota</taxon>
        <taxon>Metazoa</taxon>
        <taxon>Ecdysozoa</taxon>
        <taxon>Arthropoda</taxon>
        <taxon>Hexapoda</taxon>
        <taxon>Insecta</taxon>
        <taxon>Pterygota</taxon>
        <taxon>Neoptera</taxon>
        <taxon>Paraneoptera</taxon>
        <taxon>Hemiptera</taxon>
        <taxon>Auchenorrhyncha</taxon>
        <taxon>Membracoidea</taxon>
        <taxon>Cicadellidae</taxon>
        <taxon>Cicadellinae</taxon>
        <taxon>Proconiini</taxon>
        <taxon>Cuerna</taxon>
    </lineage>
</organism>
<dbReference type="InterPro" id="IPR008952">
    <property type="entry name" value="Tetraspanin_EC2_sf"/>
</dbReference>
<feature type="compositionally biased region" description="Basic and acidic residues" evidence="5">
    <location>
        <begin position="398"/>
        <end position="429"/>
    </location>
</feature>
<reference evidence="7" key="1">
    <citation type="submission" date="2015-11" db="EMBL/GenBank/DDBJ databases">
        <title>De novo transcriptome assembly of four potential Pierce s Disease insect vectors from Arizona vineyards.</title>
        <authorList>
            <person name="Tassone E.E."/>
        </authorList>
    </citation>
    <scope>NUCLEOTIDE SEQUENCE</scope>
</reference>
<keyword evidence="2 6" id="KW-0812">Transmembrane</keyword>
<dbReference type="Gene3D" id="1.10.1450.10">
    <property type="entry name" value="Tetraspanin"/>
    <property type="match status" value="1"/>
</dbReference>
<accession>A0A1B6FX53</accession>
<evidence type="ECO:0000256" key="4">
    <source>
        <dbReference type="ARBA" id="ARBA00023136"/>
    </source>
</evidence>
<keyword evidence="4 6" id="KW-0472">Membrane</keyword>
<evidence type="ECO:0000313" key="7">
    <source>
        <dbReference type="EMBL" id="JAS54772.1"/>
    </source>
</evidence>
<evidence type="ECO:0000256" key="1">
    <source>
        <dbReference type="ARBA" id="ARBA00004141"/>
    </source>
</evidence>
<name>A0A1B6FX53_9HEMI</name>
<dbReference type="SUPFAM" id="SSF48652">
    <property type="entry name" value="Tetraspanin"/>
    <property type="match status" value="1"/>
</dbReference>
<feature type="transmembrane region" description="Helical" evidence="6">
    <location>
        <begin position="60"/>
        <end position="79"/>
    </location>
</feature>
<dbReference type="EMBL" id="GECZ01014997">
    <property type="protein sequence ID" value="JAS54772.1"/>
    <property type="molecule type" value="Transcribed_RNA"/>
</dbReference>
<feature type="compositionally biased region" description="Basic and acidic residues" evidence="5">
    <location>
        <begin position="533"/>
        <end position="542"/>
    </location>
</feature>
<feature type="transmembrane region" description="Helical" evidence="6">
    <location>
        <begin position="20"/>
        <end position="40"/>
    </location>
</feature>
<dbReference type="InterPro" id="IPR018499">
    <property type="entry name" value="Tetraspanin/Peripherin"/>
</dbReference>
<feature type="compositionally biased region" description="Basic and acidic residues" evidence="5">
    <location>
        <begin position="379"/>
        <end position="390"/>
    </location>
</feature>
<dbReference type="AlphaFoldDB" id="A0A1B6FX53"/>
<evidence type="ECO:0008006" key="8">
    <source>
        <dbReference type="Google" id="ProtNLM"/>
    </source>
</evidence>
<feature type="transmembrane region" description="Helical" evidence="6">
    <location>
        <begin position="99"/>
        <end position="119"/>
    </location>
</feature>
<feature type="compositionally biased region" description="Basic and acidic residues" evidence="5">
    <location>
        <begin position="491"/>
        <end position="502"/>
    </location>
</feature>
<feature type="region of interest" description="Disordered" evidence="5">
    <location>
        <begin position="479"/>
        <end position="606"/>
    </location>
</feature>
<evidence type="ECO:0000256" key="6">
    <source>
        <dbReference type="SAM" id="Phobius"/>
    </source>
</evidence>
<dbReference type="Pfam" id="PF00335">
    <property type="entry name" value="Tetraspanin"/>
    <property type="match status" value="1"/>
</dbReference>
<evidence type="ECO:0000256" key="3">
    <source>
        <dbReference type="ARBA" id="ARBA00022989"/>
    </source>
</evidence>
<dbReference type="GO" id="GO:0016020">
    <property type="term" value="C:membrane"/>
    <property type="evidence" value="ECO:0007669"/>
    <property type="project" value="UniProtKB-SubCell"/>
</dbReference>
<comment type="subcellular location">
    <subcellularLocation>
        <location evidence="1">Membrane</location>
        <topology evidence="1">Multi-pass membrane protein</topology>
    </subcellularLocation>
</comment>
<protein>
    <recommendedName>
        <fullName evidence="8">Tetraspanin</fullName>
    </recommendedName>
</protein>
<feature type="compositionally biased region" description="Basic and acidic residues" evidence="5">
    <location>
        <begin position="552"/>
        <end position="569"/>
    </location>
</feature>
<evidence type="ECO:0000256" key="2">
    <source>
        <dbReference type="ARBA" id="ARBA00022692"/>
    </source>
</evidence>
<evidence type="ECO:0000256" key="5">
    <source>
        <dbReference type="SAM" id="MobiDB-lite"/>
    </source>
</evidence>